<dbReference type="Proteomes" id="UP000738325">
    <property type="component" value="Unassembled WGS sequence"/>
</dbReference>
<dbReference type="EMBL" id="JAAAIP010000219">
    <property type="protein sequence ID" value="KAG0322157.1"/>
    <property type="molecule type" value="Genomic_DNA"/>
</dbReference>
<feature type="transmembrane region" description="Helical" evidence="2">
    <location>
        <begin position="109"/>
        <end position="130"/>
    </location>
</feature>
<evidence type="ECO:0000313" key="4">
    <source>
        <dbReference type="EMBL" id="KAG0322157.1"/>
    </source>
</evidence>
<protein>
    <recommendedName>
        <fullName evidence="3">Late embryogenesis abundant protein LEA-2 subgroup domain-containing protein</fullName>
    </recommendedName>
</protein>
<dbReference type="OrthoDB" id="20273at2759"/>
<evidence type="ECO:0000256" key="2">
    <source>
        <dbReference type="SAM" id="Phobius"/>
    </source>
</evidence>
<gene>
    <name evidence="4" type="ORF">BGZ99_003451</name>
</gene>
<dbReference type="Pfam" id="PF03168">
    <property type="entry name" value="LEA_2"/>
    <property type="match status" value="1"/>
</dbReference>
<keyword evidence="2" id="KW-1133">Transmembrane helix</keyword>
<sequence length="301" mass="32827">MQYNSQRDPYGPAHSNNGNTNYNGSNAGNHYGYNQYTPTRHGTLDSAPVAAATASSSQRRYYNGFIDDPPAAVMTEKPSDVTPVKAQKERSKCLPCFPCIRTTWGRCTLCFCIIILLIIIVLVILIFAVFKMPTVDYLGMDGDPTFTFNQGNTTLGINLVTNIQVKNPNPIGFSFEYIDVTAYYPGYAPSIGGGNVTNVDFPSKSTEIIHFPVNATYDRHQDPGFTVIQNILTRCGLLGATDGQITINYDIKVKTRIIGIPFTPTLKNQTTSFACPVDIGQIAYGIPAGIISGISGLISRR</sequence>
<dbReference type="Gene3D" id="2.60.40.1820">
    <property type="match status" value="1"/>
</dbReference>
<keyword evidence="5" id="KW-1185">Reference proteome</keyword>
<dbReference type="SUPFAM" id="SSF117070">
    <property type="entry name" value="LEA14-like"/>
    <property type="match status" value="1"/>
</dbReference>
<feature type="region of interest" description="Disordered" evidence="1">
    <location>
        <begin position="1"/>
        <end position="21"/>
    </location>
</feature>
<keyword evidence="2" id="KW-0472">Membrane</keyword>
<evidence type="ECO:0000256" key="1">
    <source>
        <dbReference type="SAM" id="MobiDB-lite"/>
    </source>
</evidence>
<feature type="domain" description="Late embryogenesis abundant protein LEA-2 subgroup" evidence="3">
    <location>
        <begin position="163"/>
        <end position="262"/>
    </location>
</feature>
<name>A0A9P6RK66_9FUNG</name>
<accession>A0A9P6RK66</accession>
<organism evidence="4 5">
    <name type="scientific">Dissophora globulifera</name>
    <dbReference type="NCBI Taxonomy" id="979702"/>
    <lineage>
        <taxon>Eukaryota</taxon>
        <taxon>Fungi</taxon>
        <taxon>Fungi incertae sedis</taxon>
        <taxon>Mucoromycota</taxon>
        <taxon>Mortierellomycotina</taxon>
        <taxon>Mortierellomycetes</taxon>
        <taxon>Mortierellales</taxon>
        <taxon>Mortierellaceae</taxon>
        <taxon>Dissophora</taxon>
    </lineage>
</organism>
<dbReference type="AlphaFoldDB" id="A0A9P6RK66"/>
<keyword evidence="2" id="KW-0812">Transmembrane</keyword>
<comment type="caution">
    <text evidence="4">The sequence shown here is derived from an EMBL/GenBank/DDBJ whole genome shotgun (WGS) entry which is preliminary data.</text>
</comment>
<evidence type="ECO:0000259" key="3">
    <source>
        <dbReference type="Pfam" id="PF03168"/>
    </source>
</evidence>
<reference evidence="4" key="1">
    <citation type="journal article" date="2020" name="Fungal Divers.">
        <title>Resolving the Mortierellaceae phylogeny through synthesis of multi-gene phylogenetics and phylogenomics.</title>
        <authorList>
            <person name="Vandepol N."/>
            <person name="Liber J."/>
            <person name="Desiro A."/>
            <person name="Na H."/>
            <person name="Kennedy M."/>
            <person name="Barry K."/>
            <person name="Grigoriev I.V."/>
            <person name="Miller A.N."/>
            <person name="O'Donnell K."/>
            <person name="Stajich J.E."/>
            <person name="Bonito G."/>
        </authorList>
    </citation>
    <scope>NUCLEOTIDE SEQUENCE</scope>
    <source>
        <strain evidence="4">REB-010B</strain>
    </source>
</reference>
<proteinExistence type="predicted"/>
<dbReference type="InterPro" id="IPR004864">
    <property type="entry name" value="LEA_2"/>
</dbReference>
<evidence type="ECO:0000313" key="5">
    <source>
        <dbReference type="Proteomes" id="UP000738325"/>
    </source>
</evidence>